<dbReference type="Proteomes" id="UP001276150">
    <property type="component" value="Unassembled WGS sequence"/>
</dbReference>
<comment type="caution">
    <text evidence="1">The sequence shown here is derived from an EMBL/GenBank/DDBJ whole genome shotgun (WGS) entry which is preliminary data.</text>
</comment>
<name>A0ABU4DSW1_9DEIO</name>
<organism evidence="1 2">
    <name type="scientific">Deinococcus arenicola</name>
    <dbReference type="NCBI Taxonomy" id="2994950"/>
    <lineage>
        <taxon>Bacteria</taxon>
        <taxon>Thermotogati</taxon>
        <taxon>Deinococcota</taxon>
        <taxon>Deinococci</taxon>
        <taxon>Deinococcales</taxon>
        <taxon>Deinococcaceae</taxon>
        <taxon>Deinococcus</taxon>
    </lineage>
</organism>
<sequence>MNAGLPLLPLLLVGYLLTGCLLTGCQSPAPDPQTTTQLAALSARMTALETQVTVLKAAQGEDAAASADDVTARAAAQNCAVVLARTLETFRQGSDTAHYPSMSQLALPDACGGQRVSWKVLDAQHYTFEVTNADGQVLAGESGL</sequence>
<evidence type="ECO:0000313" key="2">
    <source>
        <dbReference type="Proteomes" id="UP001276150"/>
    </source>
</evidence>
<reference evidence="1 2" key="1">
    <citation type="submission" date="2022-11" db="EMBL/GenBank/DDBJ databases">
        <title>Deinococcus ZS9-10, Low Temperature and Draught-tolerating, UV-resistant Bacteria from Continental Antarctica.</title>
        <authorList>
            <person name="Cheng L."/>
        </authorList>
    </citation>
    <scope>NUCLEOTIDE SEQUENCE [LARGE SCALE GENOMIC DNA]</scope>
    <source>
        <strain evidence="1 2">ZS9-10</strain>
    </source>
</reference>
<evidence type="ECO:0008006" key="3">
    <source>
        <dbReference type="Google" id="ProtNLM"/>
    </source>
</evidence>
<accession>A0ABU4DSW1</accession>
<evidence type="ECO:0000313" key="1">
    <source>
        <dbReference type="EMBL" id="MDV6375522.1"/>
    </source>
</evidence>
<dbReference type="EMBL" id="JAPMIV010000028">
    <property type="protein sequence ID" value="MDV6375522.1"/>
    <property type="molecule type" value="Genomic_DNA"/>
</dbReference>
<proteinExistence type="predicted"/>
<gene>
    <name evidence="1" type="ORF">ORD21_13055</name>
</gene>
<protein>
    <recommendedName>
        <fullName evidence="3">Lipoprotein</fullName>
    </recommendedName>
</protein>
<dbReference type="RefSeq" id="WP_317640862.1">
    <property type="nucleotide sequence ID" value="NZ_JAPMIV010000028.1"/>
</dbReference>
<keyword evidence="2" id="KW-1185">Reference proteome</keyword>